<dbReference type="PROSITE" id="PS50110">
    <property type="entry name" value="RESPONSE_REGULATORY"/>
    <property type="match status" value="1"/>
</dbReference>
<evidence type="ECO:0000259" key="3">
    <source>
        <dbReference type="PROSITE" id="PS50110"/>
    </source>
</evidence>
<gene>
    <name evidence="4" type="ORF">NLF92_00210</name>
</gene>
<reference evidence="4" key="1">
    <citation type="submission" date="2022-07" db="EMBL/GenBank/DDBJ databases">
        <title>Characterization of the Novel Bacterium Alteromonas immobilis LMIT006 and Alteromonas gregis LMIT007.</title>
        <authorList>
            <person name="Lin X."/>
        </authorList>
    </citation>
    <scope>NUCLEOTIDE SEQUENCE</scope>
    <source>
        <strain evidence="4">LMIT007</strain>
    </source>
</reference>
<evidence type="ECO:0000256" key="1">
    <source>
        <dbReference type="PROSITE-ProRule" id="PRU00169"/>
    </source>
</evidence>
<accession>A0AA41WZU2</accession>
<dbReference type="GO" id="GO:0000160">
    <property type="term" value="P:phosphorelay signal transduction system"/>
    <property type="evidence" value="ECO:0007669"/>
    <property type="project" value="InterPro"/>
</dbReference>
<evidence type="ECO:0000313" key="4">
    <source>
        <dbReference type="EMBL" id="MCP3427368.1"/>
    </source>
</evidence>
<dbReference type="Proteomes" id="UP001165413">
    <property type="component" value="Unassembled WGS sequence"/>
</dbReference>
<keyword evidence="5" id="KW-1185">Reference proteome</keyword>
<keyword evidence="2" id="KW-0802">TPR repeat</keyword>
<evidence type="ECO:0000313" key="5">
    <source>
        <dbReference type="Proteomes" id="UP001165413"/>
    </source>
</evidence>
<dbReference type="EMBL" id="JANATA010000001">
    <property type="protein sequence ID" value="MCP3427368.1"/>
    <property type="molecule type" value="Genomic_DNA"/>
</dbReference>
<dbReference type="InterPro" id="IPR019734">
    <property type="entry name" value="TPR_rpt"/>
</dbReference>
<organism evidence="4 5">
    <name type="scientific">Opacimonas viscosa</name>
    <dbReference type="NCBI Taxonomy" id="2961944"/>
    <lineage>
        <taxon>Bacteria</taxon>
        <taxon>Pseudomonadati</taxon>
        <taxon>Pseudomonadota</taxon>
        <taxon>Gammaproteobacteria</taxon>
        <taxon>Alteromonadales</taxon>
        <taxon>Alteromonadaceae</taxon>
        <taxon>Opacimonas</taxon>
    </lineage>
</organism>
<dbReference type="InterPro" id="IPR001789">
    <property type="entry name" value="Sig_transdc_resp-reg_receiver"/>
</dbReference>
<dbReference type="InterPro" id="IPR011990">
    <property type="entry name" value="TPR-like_helical_dom_sf"/>
</dbReference>
<dbReference type="InterPro" id="IPR011006">
    <property type="entry name" value="CheY-like_superfamily"/>
</dbReference>
<proteinExistence type="predicted"/>
<dbReference type="SUPFAM" id="SSF52172">
    <property type="entry name" value="CheY-like"/>
    <property type="match status" value="1"/>
</dbReference>
<comment type="caution">
    <text evidence="1">Lacks conserved residue(s) required for the propagation of feature annotation.</text>
</comment>
<evidence type="ECO:0000256" key="2">
    <source>
        <dbReference type="PROSITE-ProRule" id="PRU00339"/>
    </source>
</evidence>
<dbReference type="Gene3D" id="3.40.50.2300">
    <property type="match status" value="1"/>
</dbReference>
<sequence>MKDSLNVAIIEEDANSRSTIRSHMLQIPNLQISSFSSMALFKEECFKTDFHLIISAYEFSGGKNGAQWCQELSLNHLLNPSVGICLISADTSSLAISQIIDANPDVVLIRPYTMKSFLGNINDYLTFRNLLLPYLSALDEGNIPAVLVGLRKLQLSHPEHKTNLARLEAKLLLKIQSYSQAASIYQTILEKSPQTLWARWGLIKSQFMAGDWESCKGILHTLLKANVTRDKAYEWLACVAYAEHEYDSAQNHLSHIKIADLSFQATKLKSHLLCLQNKIEDAIHLLDQKRKSNNMLTDEFNELTYEMAHCYLMQIEKNTVVDKDFNIEQAKSLINSAGKYQKDPVSKQKRDCLMSAAFILEGNIIQVEKLLGQEWMQNFDRANIPTLQAAMNANKAIGQEQKAIELLRLSEQKISNIDSPIENVISIDIVQQQETKLVDKQARAAQANKRGTELYIANKFEQAMFYFHKALVLYPTTSAFAINLATCLYQCKQDNYKELKYAELLEKLQTMQLHPEHQKRLTGLLQKAHSTTTSQGTTKKAS</sequence>
<comment type="caution">
    <text evidence="4">The sequence shown here is derived from an EMBL/GenBank/DDBJ whole genome shotgun (WGS) entry which is preliminary data.</text>
</comment>
<dbReference type="Pfam" id="PF14559">
    <property type="entry name" value="TPR_19"/>
    <property type="match status" value="1"/>
</dbReference>
<protein>
    <recommendedName>
        <fullName evidence="3">Response regulatory domain-containing protein</fullName>
    </recommendedName>
</protein>
<dbReference type="PROSITE" id="PS50005">
    <property type="entry name" value="TPR"/>
    <property type="match status" value="1"/>
</dbReference>
<dbReference type="RefSeq" id="WP_254097652.1">
    <property type="nucleotide sequence ID" value="NZ_JANATA010000001.1"/>
</dbReference>
<feature type="repeat" description="TPR" evidence="2">
    <location>
        <begin position="444"/>
        <end position="477"/>
    </location>
</feature>
<dbReference type="SUPFAM" id="SSF48452">
    <property type="entry name" value="TPR-like"/>
    <property type="match status" value="2"/>
</dbReference>
<dbReference type="AlphaFoldDB" id="A0AA41WZU2"/>
<dbReference type="Gene3D" id="1.25.40.10">
    <property type="entry name" value="Tetratricopeptide repeat domain"/>
    <property type="match status" value="2"/>
</dbReference>
<name>A0AA41WZU2_9ALTE</name>
<feature type="domain" description="Response regulatory" evidence="3">
    <location>
        <begin position="6"/>
        <end position="125"/>
    </location>
</feature>